<dbReference type="RefSeq" id="XP_062714678.1">
    <property type="nucleotide sequence ID" value="XM_062858694.1"/>
</dbReference>
<dbReference type="GeneID" id="134291217"/>
<dbReference type="Proteomes" id="UP000069940">
    <property type="component" value="Unassembled WGS sequence"/>
</dbReference>
<feature type="region of interest" description="Disordered" evidence="1">
    <location>
        <begin position="9"/>
        <end position="31"/>
    </location>
</feature>
<reference evidence="3" key="1">
    <citation type="journal article" date="2015" name="Proc. Natl. Acad. Sci. U.S.A.">
        <title>Genome sequence of the Asian Tiger mosquito, Aedes albopictus, reveals insights into its biology, genetics, and evolution.</title>
        <authorList>
            <person name="Chen X.G."/>
            <person name="Jiang X."/>
            <person name="Gu J."/>
            <person name="Xu M."/>
            <person name="Wu Y."/>
            <person name="Deng Y."/>
            <person name="Zhang C."/>
            <person name="Bonizzoni M."/>
            <person name="Dermauw W."/>
            <person name="Vontas J."/>
            <person name="Armbruster P."/>
            <person name="Huang X."/>
            <person name="Yang Y."/>
            <person name="Zhang H."/>
            <person name="He W."/>
            <person name="Peng H."/>
            <person name="Liu Y."/>
            <person name="Wu K."/>
            <person name="Chen J."/>
            <person name="Lirakis M."/>
            <person name="Topalis P."/>
            <person name="Van Leeuwen T."/>
            <person name="Hall A.B."/>
            <person name="Jiang X."/>
            <person name="Thorpe C."/>
            <person name="Mueller R.L."/>
            <person name="Sun C."/>
            <person name="Waterhouse R.M."/>
            <person name="Yan G."/>
            <person name="Tu Z.J."/>
            <person name="Fang X."/>
            <person name="James A.A."/>
        </authorList>
    </citation>
    <scope>NUCLEOTIDE SEQUENCE [LARGE SCALE GENOMIC DNA]</scope>
    <source>
        <strain evidence="3">Foshan</strain>
    </source>
</reference>
<organism evidence="2 3">
    <name type="scientific">Aedes albopictus</name>
    <name type="common">Asian tiger mosquito</name>
    <name type="synonym">Stegomyia albopicta</name>
    <dbReference type="NCBI Taxonomy" id="7160"/>
    <lineage>
        <taxon>Eukaryota</taxon>
        <taxon>Metazoa</taxon>
        <taxon>Ecdysozoa</taxon>
        <taxon>Arthropoda</taxon>
        <taxon>Hexapoda</taxon>
        <taxon>Insecta</taxon>
        <taxon>Pterygota</taxon>
        <taxon>Neoptera</taxon>
        <taxon>Endopterygota</taxon>
        <taxon>Diptera</taxon>
        <taxon>Nematocera</taxon>
        <taxon>Culicoidea</taxon>
        <taxon>Culicidae</taxon>
        <taxon>Culicinae</taxon>
        <taxon>Aedini</taxon>
        <taxon>Aedes</taxon>
        <taxon>Stegomyia</taxon>
    </lineage>
</organism>
<reference evidence="2" key="2">
    <citation type="submission" date="2025-05" db="UniProtKB">
        <authorList>
            <consortium name="EnsemblMetazoa"/>
        </authorList>
    </citation>
    <scope>IDENTIFICATION</scope>
    <source>
        <strain evidence="2">Foshan</strain>
    </source>
</reference>
<accession>A0ABM1Z3Z8</accession>
<proteinExistence type="predicted"/>
<keyword evidence="3" id="KW-1185">Reference proteome</keyword>
<evidence type="ECO:0000313" key="3">
    <source>
        <dbReference type="Proteomes" id="UP000069940"/>
    </source>
</evidence>
<protein>
    <submittedName>
        <fullName evidence="2">Uncharacterized protein</fullName>
    </submittedName>
</protein>
<evidence type="ECO:0000256" key="1">
    <source>
        <dbReference type="SAM" id="MobiDB-lite"/>
    </source>
</evidence>
<evidence type="ECO:0000313" key="2">
    <source>
        <dbReference type="EnsemblMetazoa" id="AALFPA23_014834.P21524"/>
    </source>
</evidence>
<name>A0ABM1Z3Z8_AEDAL</name>
<dbReference type="EnsemblMetazoa" id="AALFPA23_014834.R21524">
    <property type="protein sequence ID" value="AALFPA23_014834.P21524"/>
    <property type="gene ID" value="AALFPA23_014834"/>
</dbReference>
<sequence length="127" mass="14498">MRKRILVMDDDELDGDGKQKPGHQVRNGTPSKELSSFKCVVKRIRLQSRRYKRKFRRANGLGLSKVGLPGVPKSITFYVPELFLTLTGHASVGTEVPSHTLHADWMPLWDWLNSGFESRRTSGWPFC</sequence>